<reference evidence="3 4" key="1">
    <citation type="submission" date="2020-08" db="EMBL/GenBank/DDBJ databases">
        <title>Genomic Encyclopedia of Type Strains, Phase IV (KMG-IV): sequencing the most valuable type-strain genomes for metagenomic binning, comparative biology and taxonomic classification.</title>
        <authorList>
            <person name="Goeker M."/>
        </authorList>
    </citation>
    <scope>NUCLEOTIDE SEQUENCE [LARGE SCALE GENOMIC DNA]</scope>
    <source>
        <strain evidence="3 4">DSM 21793</strain>
    </source>
</reference>
<dbReference type="Pfam" id="PF02321">
    <property type="entry name" value="OEP"/>
    <property type="match status" value="2"/>
</dbReference>
<comment type="similarity">
    <text evidence="1">Belongs to the outer membrane factor (OMF) (TC 1.B.17) family.</text>
</comment>
<dbReference type="InterPro" id="IPR010131">
    <property type="entry name" value="MdtP/NodT-like"/>
</dbReference>
<gene>
    <name evidence="3" type="ORF">GGQ61_002195</name>
</gene>
<dbReference type="SUPFAM" id="SSF56954">
    <property type="entry name" value="Outer membrane efflux proteins (OEP)"/>
    <property type="match status" value="1"/>
</dbReference>
<comment type="caution">
    <text evidence="3">The sequence shown here is derived from an EMBL/GenBank/DDBJ whole genome shotgun (WGS) entry which is preliminary data.</text>
</comment>
<accession>A0A839ZZA4</accession>
<name>A0A839ZZA4_9CAUL</name>
<protein>
    <submittedName>
        <fullName evidence="3">Cobalt-zinc-cadmium efflux system outer membrane protein</fullName>
    </submittedName>
</protein>
<dbReference type="RefSeq" id="WP_183772344.1">
    <property type="nucleotide sequence ID" value="NZ_JACIDK010000002.1"/>
</dbReference>
<dbReference type="PANTHER" id="PTHR30203:SF24">
    <property type="entry name" value="BLR4935 PROTEIN"/>
    <property type="match status" value="1"/>
</dbReference>
<organism evidence="3 4">
    <name type="scientific">Phenylobacterium haematophilum</name>
    <dbReference type="NCBI Taxonomy" id="98513"/>
    <lineage>
        <taxon>Bacteria</taxon>
        <taxon>Pseudomonadati</taxon>
        <taxon>Pseudomonadota</taxon>
        <taxon>Alphaproteobacteria</taxon>
        <taxon>Caulobacterales</taxon>
        <taxon>Caulobacteraceae</taxon>
        <taxon>Phenylobacterium</taxon>
    </lineage>
</organism>
<sequence>MSYHRGPLLAAASGLAALGLFVGAPAAEPVPPFAELVAQADATAPRLAEARAAVSRAEGLALQASAFPNPTIGIDRENFSGTGPYSGSGVAETTATLGQTLELGGKRAARIGVGRAELDAARRREAQARTDFRFDLALAYAEAEASDRRLILAEDTLAAAKQDAAIARAFVQAGREPELRRLQAEASLQSALAALDEAQAARATAFSNLTALAGAATPFTSIPTSLLDQGASFFGRRSLDPEHSVAILVAEAEREAAQRRVTLERRQAVPDLSVSVGVRRFSESDSTALVAGVSAPLPLFDRNKGNIRAARADVNAAEARLNAARLDAAAAVRSGTARIAAAEARLSAALEGERVAQEAYRLTRIGYEAGKIDLAELLNTRRALTDARAQSIAAAVERIGAQAALVRLTGVAETGVPQ</sequence>
<keyword evidence="4" id="KW-1185">Reference proteome</keyword>
<feature type="signal peptide" evidence="2">
    <location>
        <begin position="1"/>
        <end position="26"/>
    </location>
</feature>
<feature type="chain" id="PRO_5032319886" evidence="2">
    <location>
        <begin position="27"/>
        <end position="418"/>
    </location>
</feature>
<proteinExistence type="inferred from homology"/>
<dbReference type="Gene3D" id="1.20.1600.10">
    <property type="entry name" value="Outer membrane efflux proteins (OEP)"/>
    <property type="match status" value="1"/>
</dbReference>
<dbReference type="GO" id="GO:0015562">
    <property type="term" value="F:efflux transmembrane transporter activity"/>
    <property type="evidence" value="ECO:0007669"/>
    <property type="project" value="InterPro"/>
</dbReference>
<dbReference type="EMBL" id="JACIDK010000002">
    <property type="protein sequence ID" value="MBB3891478.1"/>
    <property type="molecule type" value="Genomic_DNA"/>
</dbReference>
<keyword evidence="2" id="KW-0732">Signal</keyword>
<dbReference type="Proteomes" id="UP000530564">
    <property type="component" value="Unassembled WGS sequence"/>
</dbReference>
<dbReference type="PANTHER" id="PTHR30203">
    <property type="entry name" value="OUTER MEMBRANE CATION EFFLUX PROTEIN"/>
    <property type="match status" value="1"/>
</dbReference>
<evidence type="ECO:0000256" key="1">
    <source>
        <dbReference type="ARBA" id="ARBA00007613"/>
    </source>
</evidence>
<evidence type="ECO:0000313" key="3">
    <source>
        <dbReference type="EMBL" id="MBB3891478.1"/>
    </source>
</evidence>
<evidence type="ECO:0000256" key="2">
    <source>
        <dbReference type="SAM" id="SignalP"/>
    </source>
</evidence>
<dbReference type="AlphaFoldDB" id="A0A839ZZA4"/>
<evidence type="ECO:0000313" key="4">
    <source>
        <dbReference type="Proteomes" id="UP000530564"/>
    </source>
</evidence>
<dbReference type="InterPro" id="IPR003423">
    <property type="entry name" value="OMP_efflux"/>
</dbReference>